<gene>
    <name evidence="1" type="ORF">I4F81_001045</name>
</gene>
<evidence type="ECO:0000313" key="2">
    <source>
        <dbReference type="Proteomes" id="UP000798662"/>
    </source>
</evidence>
<dbReference type="Proteomes" id="UP000798662">
    <property type="component" value="Chromosome 1"/>
</dbReference>
<accession>A0ACC3BL17</accession>
<reference evidence="1" key="1">
    <citation type="submission" date="2019-11" db="EMBL/GenBank/DDBJ databases">
        <title>Nori genome reveals adaptations in red seaweeds to the harsh intertidal environment.</title>
        <authorList>
            <person name="Wang D."/>
            <person name="Mao Y."/>
        </authorList>
    </citation>
    <scope>NUCLEOTIDE SEQUENCE</scope>
    <source>
        <tissue evidence="1">Gametophyte</tissue>
    </source>
</reference>
<name>A0ACC3BL17_PYRYE</name>
<organism evidence="1 2">
    <name type="scientific">Pyropia yezoensis</name>
    <name type="common">Susabi-nori</name>
    <name type="synonym">Porphyra yezoensis</name>
    <dbReference type="NCBI Taxonomy" id="2788"/>
    <lineage>
        <taxon>Eukaryota</taxon>
        <taxon>Rhodophyta</taxon>
        <taxon>Bangiophyceae</taxon>
        <taxon>Bangiales</taxon>
        <taxon>Bangiaceae</taxon>
        <taxon>Pyropia</taxon>
    </lineage>
</organism>
<sequence>MGVIVVRALPRAYVGERVTWTCDVRSHWSSPTVRPDLASGGRIRSMGGAPDAAAAAPSLDDGDDALFAAFDLTAAVAKKPRLSVGNSAEQSRLASPPPPLATASAATGLPVGEPAADLPVELGTPLSAGATGLADTLQACFGFEGFRPGQQAVIEAAVSGRDTCVFWATGAGKSICYQLPALHSGGNQVVFVVSPLISLMQDQTSKLNATVGEGRRRIATFLGSAQKDYGEEVAALAGDRPIVYVSPEKVMSAGFIDSLRMLNKAGKLGLLAIDEAHCICSWGPGFRPEYQQLSSLRAQLPGVPIMALTATAGVDVQKDIVASLQLRTPFVATASFDRPNLRFSVLNKSTLGSGGVRSHLAPVAAALNAAVTPGSTIMYVSTRAQCHDVAAALGPLVTNRRVSIGTYHAGMSPSERANTHQNFLEGSLTVVVATVAFGLGIDKADVRAVVHYGPPKTMDEYVQQAGRAGRDGLPASCTLICADGSDFNQYRSPFYLRDLTEASKVATLASLDALRAYALDTTTCRRRALVAYFGETPPFVRCGTCDNCLAAVAHAGDTTRNFRAEAEVVLTAAAYGHKFGATALVDLMCGSYKPKYHKDLYRAQMGTVKELVDALPTHRTKVFFKEMLAPLTAAGLLTRTSESVQTGNGYTNTFDVYGISDAGRALLRNPGAPVMLPVTPSLRAQEEKQVAERKQRSEELASAGVDVAADIPLAELESGGGATLTAFLHWTRTLGAHRAAGRPARAERLESLLARITDWRDATSRRLHIPPVSVLSAGLARKIAYAQPTDVDAVRAAGVRVAGVEDLVAVVRAWKAEGGDGVDGGVGDGGGGGRDGGPGGGGIRRARFPPGPWTPPCPWPHVSHKRGRSGELSWEASHRRFTAGENPQTIAMSRPSGPPIQVVTVVTHVLTALLHGRSADVGRLFAEAAVPPPSDADWHALDAALVATGTDALAPDDQVQVKGLVAAMPGGEAALAAGGGGEAAAATLRRLYTQVRIGILLRRTCIPVEF</sequence>
<evidence type="ECO:0000313" key="1">
    <source>
        <dbReference type="EMBL" id="KAK1858440.1"/>
    </source>
</evidence>
<keyword evidence="2" id="KW-1185">Reference proteome</keyword>
<comment type="caution">
    <text evidence="1">The sequence shown here is derived from an EMBL/GenBank/DDBJ whole genome shotgun (WGS) entry which is preliminary data.</text>
</comment>
<protein>
    <submittedName>
        <fullName evidence="1">Uncharacterized protein</fullName>
    </submittedName>
</protein>
<dbReference type="EMBL" id="CM020618">
    <property type="protein sequence ID" value="KAK1858440.1"/>
    <property type="molecule type" value="Genomic_DNA"/>
</dbReference>
<proteinExistence type="predicted"/>